<dbReference type="GO" id="GO:0004523">
    <property type="term" value="F:RNA-DNA hybrid ribonuclease activity"/>
    <property type="evidence" value="ECO:0007669"/>
    <property type="project" value="InterPro"/>
</dbReference>
<evidence type="ECO:0000259" key="1">
    <source>
        <dbReference type="Pfam" id="PF13456"/>
    </source>
</evidence>
<sequence>MVQDKMIWHYDSKGRFSTKSAYRLALTLLHPTAPGSSNSSLGCQLWKQIWFAKVPGKIKIHTWRVCSSILPTISTLQSRHVFIDNGCYFCNTNDETIEHISRDCWFVRDLFKLFPEFDRIFREVLPSMSITSWLQFCLEILSQDEFALLLVLLWSIWKERNQRLWSRKFKTLHQVYFQVRNFVQLLKSSTSRRSRGVVRPRRSWLPPPSGWLKANIDGAFNQDSHCGGIGVLIRDSTGSIVGGFCGKISNVLSPDIVEAMAGREACELAAEFQLAPIVFESDCLKLVEASKCDEEDGSGFGRIVEDIRFLLSSTPSAFFSHVFRESNLAAHKLV</sequence>
<dbReference type="GO" id="GO:0003964">
    <property type="term" value="F:RNA-directed DNA polymerase activity"/>
    <property type="evidence" value="ECO:0007669"/>
    <property type="project" value="UniProtKB-KW"/>
</dbReference>
<dbReference type="InterPro" id="IPR026960">
    <property type="entry name" value="RVT-Znf"/>
</dbReference>
<evidence type="ECO:0000313" key="4">
    <source>
        <dbReference type="Proteomes" id="UP000238479"/>
    </source>
</evidence>
<keyword evidence="3" id="KW-0695">RNA-directed DNA polymerase</keyword>
<dbReference type="Gramene" id="PRQ38614">
    <property type="protein sequence ID" value="PRQ38614"/>
    <property type="gene ID" value="RchiOBHm_Chr4g0415961"/>
</dbReference>
<dbReference type="Pfam" id="PF13966">
    <property type="entry name" value="zf-RVT"/>
    <property type="match status" value="1"/>
</dbReference>
<dbReference type="Proteomes" id="UP000238479">
    <property type="component" value="Chromosome 4"/>
</dbReference>
<proteinExistence type="predicted"/>
<evidence type="ECO:0000259" key="2">
    <source>
        <dbReference type="Pfam" id="PF13966"/>
    </source>
</evidence>
<dbReference type="PANTHER" id="PTHR47074:SF48">
    <property type="entry name" value="POLYNUCLEOTIDYL TRANSFERASE, RIBONUCLEASE H-LIKE SUPERFAMILY PROTEIN"/>
    <property type="match status" value="1"/>
</dbReference>
<dbReference type="InterPro" id="IPR052929">
    <property type="entry name" value="RNase_H-like_EbsB-rel"/>
</dbReference>
<dbReference type="InterPro" id="IPR036397">
    <property type="entry name" value="RNaseH_sf"/>
</dbReference>
<dbReference type="InterPro" id="IPR044730">
    <property type="entry name" value="RNase_H-like_dom_plant"/>
</dbReference>
<dbReference type="AlphaFoldDB" id="A0A2P6QWT3"/>
<name>A0A2P6QWT3_ROSCH</name>
<reference evidence="3 4" key="1">
    <citation type="journal article" date="2018" name="Nat. Genet.">
        <title>The Rosa genome provides new insights in the design of modern roses.</title>
        <authorList>
            <person name="Bendahmane M."/>
        </authorList>
    </citation>
    <scope>NUCLEOTIDE SEQUENCE [LARGE SCALE GENOMIC DNA]</scope>
    <source>
        <strain evidence="4">cv. Old Blush</strain>
    </source>
</reference>
<dbReference type="OMA" id="TICKINR"/>
<keyword evidence="3" id="KW-0548">Nucleotidyltransferase</keyword>
<dbReference type="Gene3D" id="3.30.420.10">
    <property type="entry name" value="Ribonuclease H-like superfamily/Ribonuclease H"/>
    <property type="match status" value="1"/>
</dbReference>
<accession>A0A2P6QWT3</accession>
<keyword evidence="3" id="KW-0808">Transferase</keyword>
<dbReference type="EMBL" id="PDCK01000042">
    <property type="protein sequence ID" value="PRQ38614.1"/>
    <property type="molecule type" value="Genomic_DNA"/>
</dbReference>
<dbReference type="SUPFAM" id="SSF53098">
    <property type="entry name" value="Ribonuclease H-like"/>
    <property type="match status" value="1"/>
</dbReference>
<feature type="domain" description="RNase H type-1" evidence="1">
    <location>
        <begin position="215"/>
        <end position="334"/>
    </location>
</feature>
<organism evidence="3 4">
    <name type="scientific">Rosa chinensis</name>
    <name type="common">China rose</name>
    <dbReference type="NCBI Taxonomy" id="74649"/>
    <lineage>
        <taxon>Eukaryota</taxon>
        <taxon>Viridiplantae</taxon>
        <taxon>Streptophyta</taxon>
        <taxon>Embryophyta</taxon>
        <taxon>Tracheophyta</taxon>
        <taxon>Spermatophyta</taxon>
        <taxon>Magnoliopsida</taxon>
        <taxon>eudicotyledons</taxon>
        <taxon>Gunneridae</taxon>
        <taxon>Pentapetalae</taxon>
        <taxon>rosids</taxon>
        <taxon>fabids</taxon>
        <taxon>Rosales</taxon>
        <taxon>Rosaceae</taxon>
        <taxon>Rosoideae</taxon>
        <taxon>Rosoideae incertae sedis</taxon>
        <taxon>Rosa</taxon>
    </lineage>
</organism>
<gene>
    <name evidence="3" type="ORF">RchiOBHm_Chr4g0415961</name>
</gene>
<dbReference type="InterPro" id="IPR002156">
    <property type="entry name" value="RNaseH_domain"/>
</dbReference>
<comment type="caution">
    <text evidence="3">The sequence shown here is derived from an EMBL/GenBank/DDBJ whole genome shotgun (WGS) entry which is preliminary data.</text>
</comment>
<keyword evidence="4" id="KW-1185">Reference proteome</keyword>
<protein>
    <submittedName>
        <fullName evidence="3">Putative ribonuclease H-like domain, reverse transcriptase zinc-binding domain-containing protein</fullName>
    </submittedName>
</protein>
<dbReference type="GO" id="GO:0003676">
    <property type="term" value="F:nucleic acid binding"/>
    <property type="evidence" value="ECO:0007669"/>
    <property type="project" value="InterPro"/>
</dbReference>
<dbReference type="CDD" id="cd06222">
    <property type="entry name" value="RNase_H_like"/>
    <property type="match status" value="1"/>
</dbReference>
<feature type="domain" description="Reverse transcriptase zinc-binding" evidence="2">
    <location>
        <begin position="16"/>
        <end position="108"/>
    </location>
</feature>
<dbReference type="Pfam" id="PF13456">
    <property type="entry name" value="RVT_3"/>
    <property type="match status" value="1"/>
</dbReference>
<evidence type="ECO:0000313" key="3">
    <source>
        <dbReference type="EMBL" id="PRQ38614.1"/>
    </source>
</evidence>
<dbReference type="InterPro" id="IPR012337">
    <property type="entry name" value="RNaseH-like_sf"/>
</dbReference>
<dbReference type="PANTHER" id="PTHR47074">
    <property type="entry name" value="BNAC02G40300D PROTEIN"/>
    <property type="match status" value="1"/>
</dbReference>